<keyword evidence="4" id="KW-1185">Reference proteome</keyword>
<name>A0A858R6R3_9PROT</name>
<protein>
    <recommendedName>
        <fullName evidence="2">DUF6036 domain-containing protein</fullName>
    </recommendedName>
</protein>
<evidence type="ECO:0000313" key="4">
    <source>
        <dbReference type="Proteomes" id="UP000501891"/>
    </source>
</evidence>
<dbReference type="InterPro" id="IPR045792">
    <property type="entry name" value="DUF6036"/>
</dbReference>
<dbReference type="KEGG" id="acru:HHL28_08425"/>
<keyword evidence="1" id="KW-0812">Transmembrane</keyword>
<evidence type="ECO:0000256" key="1">
    <source>
        <dbReference type="SAM" id="Phobius"/>
    </source>
</evidence>
<dbReference type="Proteomes" id="UP000501891">
    <property type="component" value="Chromosome"/>
</dbReference>
<dbReference type="EMBL" id="CP051775">
    <property type="protein sequence ID" value="QJE73101.1"/>
    <property type="molecule type" value="Genomic_DNA"/>
</dbReference>
<keyword evidence="1" id="KW-1133">Transmembrane helix</keyword>
<organism evidence="3 4">
    <name type="scientific">Aerophototrophica crusticola</name>
    <dbReference type="NCBI Taxonomy" id="1709002"/>
    <lineage>
        <taxon>Bacteria</taxon>
        <taxon>Pseudomonadati</taxon>
        <taxon>Pseudomonadota</taxon>
        <taxon>Alphaproteobacteria</taxon>
        <taxon>Rhodospirillales</taxon>
        <taxon>Rhodospirillaceae</taxon>
        <taxon>Aerophototrophica</taxon>
    </lineage>
</organism>
<reference evidence="3" key="1">
    <citation type="submission" date="2020-04" db="EMBL/GenBank/DDBJ databases">
        <title>A desert anoxygenic phototrophic bacterium fixes CO2 using RubisCO under aerobic conditions.</title>
        <authorList>
            <person name="Tang K."/>
        </authorList>
    </citation>
    <scope>NUCLEOTIDE SEQUENCE [LARGE SCALE GENOMIC DNA]</scope>
    <source>
        <strain evidence="3">MIMtkB3</strain>
    </source>
</reference>
<keyword evidence="1" id="KW-0472">Membrane</keyword>
<sequence>MMLNREKIHHILRAAATLTGQASFVMVGSGAMILNARTLPATMMLTPEVDIYAPHADDVELVSEIIDGSLGRDSPFHARFGYFCDGVSPTTAILPAGWEARQKTHLTPDDIRVVCPENDDVALSKLCAWREKDIDWLKVAARSGLIRVEKMAERLTDLPIKAPALPVLLDRLASIKAATGR</sequence>
<feature type="transmembrane region" description="Helical" evidence="1">
    <location>
        <begin position="12"/>
        <end position="34"/>
    </location>
</feature>
<evidence type="ECO:0000259" key="2">
    <source>
        <dbReference type="Pfam" id="PF19502"/>
    </source>
</evidence>
<gene>
    <name evidence="3" type="ORF">HHL28_08425</name>
</gene>
<dbReference type="Pfam" id="PF19502">
    <property type="entry name" value="DUF6036"/>
    <property type="match status" value="1"/>
</dbReference>
<accession>A0A858R6R3</accession>
<evidence type="ECO:0000313" key="3">
    <source>
        <dbReference type="EMBL" id="QJE73101.1"/>
    </source>
</evidence>
<dbReference type="AlphaFoldDB" id="A0A858R6R3"/>
<feature type="domain" description="DUF6036" evidence="2">
    <location>
        <begin position="13"/>
        <end position="157"/>
    </location>
</feature>
<proteinExistence type="predicted"/>